<sequence>MSVRTAKFNGVKYTVDMTPINGCCSPPKPKDREPTLRICCPLNTRVGLITAIHEAMHACNYDKHEAIVDRASIDIGRFLWRLGYQISLRGEKK</sequence>
<accession>A0A0F9H7N7</accession>
<protein>
    <submittedName>
        <fullName evidence="1">Uncharacterized protein</fullName>
    </submittedName>
</protein>
<name>A0A0F9H7N7_9ZZZZ</name>
<evidence type="ECO:0000313" key="1">
    <source>
        <dbReference type="EMBL" id="KKL71237.1"/>
    </source>
</evidence>
<dbReference type="EMBL" id="LAZR01025652">
    <property type="protein sequence ID" value="KKL71237.1"/>
    <property type="molecule type" value="Genomic_DNA"/>
</dbReference>
<gene>
    <name evidence="1" type="ORF">LCGC14_2096920</name>
</gene>
<organism evidence="1">
    <name type="scientific">marine sediment metagenome</name>
    <dbReference type="NCBI Taxonomy" id="412755"/>
    <lineage>
        <taxon>unclassified sequences</taxon>
        <taxon>metagenomes</taxon>
        <taxon>ecological metagenomes</taxon>
    </lineage>
</organism>
<reference evidence="1" key="1">
    <citation type="journal article" date="2015" name="Nature">
        <title>Complex archaea that bridge the gap between prokaryotes and eukaryotes.</title>
        <authorList>
            <person name="Spang A."/>
            <person name="Saw J.H."/>
            <person name="Jorgensen S.L."/>
            <person name="Zaremba-Niedzwiedzka K."/>
            <person name="Martijn J."/>
            <person name="Lind A.E."/>
            <person name="van Eijk R."/>
            <person name="Schleper C."/>
            <person name="Guy L."/>
            <person name="Ettema T.J."/>
        </authorList>
    </citation>
    <scope>NUCLEOTIDE SEQUENCE</scope>
</reference>
<proteinExistence type="predicted"/>
<dbReference type="AlphaFoldDB" id="A0A0F9H7N7"/>
<comment type="caution">
    <text evidence="1">The sequence shown here is derived from an EMBL/GenBank/DDBJ whole genome shotgun (WGS) entry which is preliminary data.</text>
</comment>